<organism evidence="1 2">
    <name type="scientific">Paeniglutamicibacter psychrophenolicus</name>
    <dbReference type="NCBI Taxonomy" id="257454"/>
    <lineage>
        <taxon>Bacteria</taxon>
        <taxon>Bacillati</taxon>
        <taxon>Actinomycetota</taxon>
        <taxon>Actinomycetes</taxon>
        <taxon>Micrococcales</taxon>
        <taxon>Micrococcaceae</taxon>
        <taxon>Paeniglutamicibacter</taxon>
    </lineage>
</organism>
<evidence type="ECO:0000313" key="1">
    <source>
        <dbReference type="EMBL" id="MBP2374081.1"/>
    </source>
</evidence>
<dbReference type="SUPFAM" id="SSF140931">
    <property type="entry name" value="Fic-like"/>
    <property type="match status" value="1"/>
</dbReference>
<dbReference type="EMBL" id="JAGIOE010000001">
    <property type="protein sequence ID" value="MBP2374081.1"/>
    <property type="molecule type" value="Genomic_DNA"/>
</dbReference>
<evidence type="ECO:0000313" key="2">
    <source>
        <dbReference type="Proteomes" id="UP000766570"/>
    </source>
</evidence>
<comment type="caution">
    <text evidence="1">The sequence shown here is derived from an EMBL/GenBank/DDBJ whole genome shotgun (WGS) entry which is preliminary data.</text>
</comment>
<accession>A0ABS4WDG0</accession>
<proteinExistence type="predicted"/>
<protein>
    <submittedName>
        <fullName evidence="1">Fido (Protein-threonine AMPylation protein)</fullName>
    </submittedName>
</protein>
<dbReference type="Proteomes" id="UP000766570">
    <property type="component" value="Unassembled WGS sequence"/>
</dbReference>
<name>A0ABS4WDG0_9MICC</name>
<sequence>MPFGETDPDKLQTLENVTTNIRLQALFDDPIQGQFDYAHMKAIHKHVFQDVYEWAGQERVGPSGFMNKNGHILLCGGASTHRSR</sequence>
<gene>
    <name evidence="1" type="ORF">JOF46_001993</name>
</gene>
<reference evidence="1 2" key="1">
    <citation type="submission" date="2021-03" db="EMBL/GenBank/DDBJ databases">
        <title>Sequencing the genomes of 1000 actinobacteria strains.</title>
        <authorList>
            <person name="Klenk H.-P."/>
        </authorList>
    </citation>
    <scope>NUCLEOTIDE SEQUENCE [LARGE SCALE GENOMIC DNA]</scope>
    <source>
        <strain evidence="1 2">DSM 15454</strain>
    </source>
</reference>
<dbReference type="Gene3D" id="1.10.3290.10">
    <property type="entry name" value="Fido-like domain"/>
    <property type="match status" value="1"/>
</dbReference>
<keyword evidence="2" id="KW-1185">Reference proteome</keyword>
<dbReference type="InterPro" id="IPR036597">
    <property type="entry name" value="Fido-like_dom_sf"/>
</dbReference>